<dbReference type="EMBL" id="WNDP01000137">
    <property type="protein sequence ID" value="KAF1019688.1"/>
    <property type="molecule type" value="Genomic_DNA"/>
</dbReference>
<dbReference type="AlphaFoldDB" id="A0A833PCC0"/>
<feature type="transmembrane region" description="Helical" evidence="6">
    <location>
        <begin position="68"/>
        <end position="89"/>
    </location>
</feature>
<dbReference type="InterPro" id="IPR050638">
    <property type="entry name" value="AA-Vitamin_Transporters"/>
</dbReference>
<evidence type="ECO:0000256" key="4">
    <source>
        <dbReference type="ARBA" id="ARBA00022989"/>
    </source>
</evidence>
<name>A0A833PCC0_ACIBZ</name>
<dbReference type="PANTHER" id="PTHR32322:SF18">
    <property type="entry name" value="S-ADENOSYLMETHIONINE_S-ADENOSYLHOMOCYSTEINE TRANSPORTER"/>
    <property type="match status" value="1"/>
</dbReference>
<dbReference type="InterPro" id="IPR000620">
    <property type="entry name" value="EamA_dom"/>
</dbReference>
<evidence type="ECO:0000256" key="3">
    <source>
        <dbReference type="ARBA" id="ARBA00022692"/>
    </source>
</evidence>
<feature type="transmembrane region" description="Helical" evidence="6">
    <location>
        <begin position="150"/>
        <end position="170"/>
    </location>
</feature>
<sequence length="299" mass="33668">MWWAISLPIIAVLIWSLNIAVTHYVTDYISPVSISFYRWLVAFILLTPFMLTKVWQQRDLIRQHFVQFAVLSAFGMFLYQGLAYSAAHYTTATNMGIINAFIPVFTILVSMMLLREIPNRFAVIGSILSFVGLMYVIGRGDFANLTQLAGHSGDLIMVLAVFFYAFYGVFLKKWQLKVPLLLSLYVQIAFTLIYHLPFVFYLGIDAIDASNAASVLYAGAFPSLIAPLLWMMAVQYLGPNRTSIFMNLMPVFTAVIAYFWLHEDWTIYHTIGGVIILVGIALAQKKSHSAKKSKSISAS</sequence>
<evidence type="ECO:0000313" key="8">
    <source>
        <dbReference type="EMBL" id="KAF1019688.1"/>
    </source>
</evidence>
<keyword evidence="4 6" id="KW-1133">Transmembrane helix</keyword>
<accession>A0A833PCC0</accession>
<evidence type="ECO:0000256" key="6">
    <source>
        <dbReference type="SAM" id="Phobius"/>
    </source>
</evidence>
<reference evidence="9" key="1">
    <citation type="journal article" date="2020" name="MBio">
        <title>Horizontal gene transfer to a defensive symbiont with a reduced genome amongst a multipartite beetle microbiome.</title>
        <authorList>
            <person name="Waterworth S.C."/>
            <person name="Florez L.V."/>
            <person name="Rees E.R."/>
            <person name="Hertweck C."/>
            <person name="Kaltenpoth M."/>
            <person name="Kwan J.C."/>
        </authorList>
    </citation>
    <scope>NUCLEOTIDE SEQUENCE [LARGE SCALE GENOMIC DNA]</scope>
</reference>
<dbReference type="GO" id="GO:0005886">
    <property type="term" value="C:plasma membrane"/>
    <property type="evidence" value="ECO:0007669"/>
    <property type="project" value="UniProtKB-SubCell"/>
</dbReference>
<dbReference type="Proteomes" id="UP000490535">
    <property type="component" value="Unassembled WGS sequence"/>
</dbReference>
<dbReference type="SUPFAM" id="SSF103481">
    <property type="entry name" value="Multidrug resistance efflux transporter EmrE"/>
    <property type="match status" value="2"/>
</dbReference>
<protein>
    <recommendedName>
        <fullName evidence="7">EamA domain-containing protein</fullName>
    </recommendedName>
</protein>
<feature type="transmembrane region" description="Helical" evidence="6">
    <location>
        <begin position="267"/>
        <end position="284"/>
    </location>
</feature>
<evidence type="ECO:0000256" key="1">
    <source>
        <dbReference type="ARBA" id="ARBA00004651"/>
    </source>
</evidence>
<organism evidence="8 9">
    <name type="scientific">Acinetobacter bereziniae</name>
    <name type="common">Acinetobacter genomosp. 10</name>
    <dbReference type="NCBI Taxonomy" id="106648"/>
    <lineage>
        <taxon>Bacteria</taxon>
        <taxon>Pseudomonadati</taxon>
        <taxon>Pseudomonadota</taxon>
        <taxon>Gammaproteobacteria</taxon>
        <taxon>Moraxellales</taxon>
        <taxon>Moraxellaceae</taxon>
        <taxon>Acinetobacter</taxon>
    </lineage>
</organism>
<feature type="transmembrane region" description="Helical" evidence="6">
    <location>
        <begin position="121"/>
        <end position="138"/>
    </location>
</feature>
<evidence type="ECO:0000259" key="7">
    <source>
        <dbReference type="Pfam" id="PF00892"/>
    </source>
</evidence>
<dbReference type="PANTHER" id="PTHR32322">
    <property type="entry name" value="INNER MEMBRANE TRANSPORTER"/>
    <property type="match status" value="1"/>
</dbReference>
<feature type="domain" description="EamA" evidence="7">
    <location>
        <begin position="3"/>
        <end position="136"/>
    </location>
</feature>
<gene>
    <name evidence="8" type="ORF">GAK29_03832</name>
</gene>
<feature type="transmembrane region" description="Helical" evidence="6">
    <location>
        <begin position="36"/>
        <end position="56"/>
    </location>
</feature>
<feature type="transmembrane region" description="Helical" evidence="6">
    <location>
        <begin position="216"/>
        <end position="237"/>
    </location>
</feature>
<comment type="caution">
    <text evidence="8">The sequence shown here is derived from an EMBL/GenBank/DDBJ whole genome shotgun (WGS) entry which is preliminary data.</text>
</comment>
<keyword evidence="3 6" id="KW-0812">Transmembrane</keyword>
<evidence type="ECO:0000256" key="2">
    <source>
        <dbReference type="ARBA" id="ARBA00022475"/>
    </source>
</evidence>
<dbReference type="Pfam" id="PF00892">
    <property type="entry name" value="EamA"/>
    <property type="match status" value="2"/>
</dbReference>
<keyword evidence="5 6" id="KW-0472">Membrane</keyword>
<keyword evidence="2" id="KW-1003">Cell membrane</keyword>
<dbReference type="InterPro" id="IPR037185">
    <property type="entry name" value="EmrE-like"/>
</dbReference>
<feature type="domain" description="EamA" evidence="7">
    <location>
        <begin position="152"/>
        <end position="282"/>
    </location>
</feature>
<feature type="transmembrane region" description="Helical" evidence="6">
    <location>
        <begin position="244"/>
        <end position="261"/>
    </location>
</feature>
<evidence type="ECO:0000256" key="5">
    <source>
        <dbReference type="ARBA" id="ARBA00023136"/>
    </source>
</evidence>
<evidence type="ECO:0000313" key="9">
    <source>
        <dbReference type="Proteomes" id="UP000490535"/>
    </source>
</evidence>
<feature type="transmembrane region" description="Helical" evidence="6">
    <location>
        <begin position="182"/>
        <end position="204"/>
    </location>
</feature>
<feature type="transmembrane region" description="Helical" evidence="6">
    <location>
        <begin position="95"/>
        <end position="114"/>
    </location>
</feature>
<comment type="subcellular location">
    <subcellularLocation>
        <location evidence="1">Cell membrane</location>
        <topology evidence="1">Multi-pass membrane protein</topology>
    </subcellularLocation>
</comment>
<proteinExistence type="predicted"/>